<dbReference type="Proteomes" id="UP000502894">
    <property type="component" value="Chromosome"/>
</dbReference>
<dbReference type="RefSeq" id="WP_173235640.1">
    <property type="nucleotide sequence ID" value="NZ_AP022839.1"/>
</dbReference>
<dbReference type="AlphaFoldDB" id="A0A6F8T012"/>
<keyword evidence="2" id="KW-1185">Reference proteome</keyword>
<protein>
    <submittedName>
        <fullName evidence="1">Uncharacterized protein</fullName>
    </submittedName>
</protein>
<reference evidence="1" key="1">
    <citation type="journal article" date="2020" name="Microbiol. Resour. Announc.">
        <title>Complete Genome Sequence of Novel Psychrotolerant Legionella Strain TUM19329, Isolated from Antarctic Lake Sediment.</title>
        <authorList>
            <person name="Shimada S."/>
            <person name="Nakai R."/>
            <person name="Aoki K."/>
            <person name="Shimoeda N."/>
            <person name="Ohno G."/>
            <person name="Miyazaki Y."/>
            <person name="Kudoh S."/>
            <person name="Imura S."/>
            <person name="Watanabe K."/>
            <person name="Ishii Y."/>
            <person name="Tateda K."/>
        </authorList>
    </citation>
    <scope>NUCLEOTIDE SEQUENCE [LARGE SCALE GENOMIC DNA]</scope>
    <source>
        <strain evidence="1">TUM19329</strain>
    </source>
</reference>
<name>A0A6F8T012_9GAMM</name>
<organism evidence="1 2">
    <name type="scientific">Legionella antarctica</name>
    <dbReference type="NCBI Taxonomy" id="2708020"/>
    <lineage>
        <taxon>Bacteria</taxon>
        <taxon>Pseudomonadati</taxon>
        <taxon>Pseudomonadota</taxon>
        <taxon>Gammaproteobacteria</taxon>
        <taxon>Legionellales</taxon>
        <taxon>Legionellaceae</taxon>
        <taxon>Legionella</taxon>
    </lineage>
</organism>
<evidence type="ECO:0000313" key="1">
    <source>
        <dbReference type="EMBL" id="BCA93801.1"/>
    </source>
</evidence>
<proteinExistence type="predicted"/>
<evidence type="ECO:0000313" key="2">
    <source>
        <dbReference type="Proteomes" id="UP000502894"/>
    </source>
</evidence>
<dbReference type="EMBL" id="AP022839">
    <property type="protein sequence ID" value="BCA93801.1"/>
    <property type="molecule type" value="Genomic_DNA"/>
</dbReference>
<accession>A0A6F8T012</accession>
<sequence length="247" mass="29285">MSIIIQYQSEEQALDGSATGQLLSEEMLNILKESVKDKEKMKAKAQMLTKVLKVDGLPPEVINILIRPWYRANMLASWWEYVSWSDEKDRAQDYLDLIAKFEKMLNRDQGNIIKLMLFMTSSELDISKLFLTLEELKEFFSIFLNLEFQNGKPCSAMYFIRYAINSLFYMAKQMGLKDTGKPTQLNQYMEIVTQRSYIERNKDRSLFNKLNFQNEYDKNKNIPLWYIYNPHCKTTNNLLTQIRTHYK</sequence>
<gene>
    <name evidence="1" type="ORF">TUM19329_01620</name>
</gene>
<dbReference type="KEGG" id="lant:TUM19329_01620"/>